<name>A0A0B7IVW2_9PROT</name>
<proteinExistence type="predicted"/>
<feature type="transmembrane region" description="Helical" evidence="1">
    <location>
        <begin position="21"/>
        <end position="39"/>
    </location>
</feature>
<protein>
    <submittedName>
        <fullName evidence="2">Uncharacterized protein</fullName>
    </submittedName>
</protein>
<reference evidence="3" key="1">
    <citation type="submission" date="2014-12" db="EMBL/GenBank/DDBJ databases">
        <authorList>
            <person name="Salcher M.M."/>
        </authorList>
    </citation>
    <scope>NUCLEOTIDE SEQUENCE [LARGE SCALE GENOMIC DNA]</scope>
    <source>
        <strain evidence="3">MMS-10A-171</strain>
    </source>
</reference>
<dbReference type="Proteomes" id="UP000056322">
    <property type="component" value="Chromosome 1"/>
</dbReference>
<keyword evidence="1" id="KW-0472">Membrane</keyword>
<accession>A0A0B7IVW2</accession>
<dbReference type="RefSeq" id="WP_045751558.1">
    <property type="nucleotide sequence ID" value="NZ_LN794158.1"/>
</dbReference>
<dbReference type="EMBL" id="LN794158">
    <property type="protein sequence ID" value="CEN56472.1"/>
    <property type="molecule type" value="Genomic_DNA"/>
</dbReference>
<keyword evidence="1" id="KW-1133">Transmembrane helix</keyword>
<dbReference type="HOGENOM" id="CLU_1169580_0_0_4"/>
<evidence type="ECO:0000256" key="1">
    <source>
        <dbReference type="SAM" id="Phobius"/>
    </source>
</evidence>
<evidence type="ECO:0000313" key="2">
    <source>
        <dbReference type="EMBL" id="CEN56472.1"/>
    </source>
</evidence>
<keyword evidence="3" id="KW-1185">Reference proteome</keyword>
<gene>
    <name evidence="2" type="ORF">BN1209_1434</name>
</gene>
<organism evidence="2 3">
    <name type="scientific">Candidatus Methylopumilus turicensis</name>
    <dbReference type="NCBI Taxonomy" id="1581680"/>
    <lineage>
        <taxon>Bacteria</taxon>
        <taxon>Pseudomonadati</taxon>
        <taxon>Pseudomonadota</taxon>
        <taxon>Betaproteobacteria</taxon>
        <taxon>Nitrosomonadales</taxon>
        <taxon>Methylophilaceae</taxon>
        <taxon>Candidatus Methylopumilus</taxon>
    </lineage>
</organism>
<dbReference type="AlphaFoldDB" id="A0A0B7IVW2"/>
<evidence type="ECO:0000313" key="3">
    <source>
        <dbReference type="Proteomes" id="UP000056322"/>
    </source>
</evidence>
<dbReference type="STRING" id="1581680.BN1209_1434"/>
<keyword evidence="1" id="KW-0812">Transmembrane</keyword>
<dbReference type="KEGG" id="mbac:BN1209_1434"/>
<sequence>MEIKSRFDRLIKFLDRIAITIILGTIALSIIFVFAYGIYDHFRHKADEVKIEAKISDKSDGKSEITLKVGYVQKYGNLWVANIEEPKDSYRVGYGSTGSITRNLLITPENSDKVHLLFDSYKNKFSSLRPFPDNDSPKVFLCTYIKNFNDIVNEDEAKISIMMLSADGEKQKTILEGVDKVLKAEMSKSDAINVIYFKEGKLISANFSIKDFKSTSQPAIFDLKNTDLKNSKLILGE</sequence>